<proteinExistence type="predicted"/>
<dbReference type="RefSeq" id="WP_344971202.1">
    <property type="nucleotide sequence ID" value="NZ_BAABDD010000010.1"/>
</dbReference>
<protein>
    <recommendedName>
        <fullName evidence="4">Flp family type IVb pilin</fullName>
    </recommendedName>
</protein>
<dbReference type="EMBL" id="BAABDD010000010">
    <property type="protein sequence ID" value="GAA3744508.1"/>
    <property type="molecule type" value="Genomic_DNA"/>
</dbReference>
<reference evidence="3" key="1">
    <citation type="journal article" date="2019" name="Int. J. Syst. Evol. Microbiol.">
        <title>The Global Catalogue of Microorganisms (GCM) 10K type strain sequencing project: providing services to taxonomists for standard genome sequencing and annotation.</title>
        <authorList>
            <consortium name="The Broad Institute Genomics Platform"/>
            <consortium name="The Broad Institute Genome Sequencing Center for Infectious Disease"/>
            <person name="Wu L."/>
            <person name="Ma J."/>
        </authorList>
    </citation>
    <scope>NUCLEOTIDE SEQUENCE [LARGE SCALE GENOMIC DNA]</scope>
    <source>
        <strain evidence="3">JCM 17137</strain>
    </source>
</reference>
<keyword evidence="1" id="KW-0812">Transmembrane</keyword>
<keyword evidence="3" id="KW-1185">Reference proteome</keyword>
<evidence type="ECO:0000313" key="3">
    <source>
        <dbReference type="Proteomes" id="UP001500908"/>
    </source>
</evidence>
<keyword evidence="1" id="KW-0472">Membrane</keyword>
<gene>
    <name evidence="2" type="ORF">GCM10022402_25170</name>
</gene>
<evidence type="ECO:0000313" key="2">
    <source>
        <dbReference type="EMBL" id="GAA3744508.1"/>
    </source>
</evidence>
<name>A0ABP7FQG3_9ACTN</name>
<feature type="transmembrane region" description="Helical" evidence="1">
    <location>
        <begin position="20"/>
        <end position="42"/>
    </location>
</feature>
<organism evidence="2 3">
    <name type="scientific">Salinactinospora qingdaonensis</name>
    <dbReference type="NCBI Taxonomy" id="702744"/>
    <lineage>
        <taxon>Bacteria</taxon>
        <taxon>Bacillati</taxon>
        <taxon>Actinomycetota</taxon>
        <taxon>Actinomycetes</taxon>
        <taxon>Streptosporangiales</taxon>
        <taxon>Nocardiopsidaceae</taxon>
        <taxon>Salinactinospora</taxon>
    </lineage>
</organism>
<evidence type="ECO:0000256" key="1">
    <source>
        <dbReference type="SAM" id="Phobius"/>
    </source>
</evidence>
<dbReference type="Proteomes" id="UP001500908">
    <property type="component" value="Unassembled WGS sequence"/>
</dbReference>
<keyword evidence="1" id="KW-1133">Transmembrane helix</keyword>
<comment type="caution">
    <text evidence="2">The sequence shown here is derived from an EMBL/GenBank/DDBJ whole genome shotgun (WGS) entry which is preliminary data.</text>
</comment>
<accession>A0ABP7FQG3</accession>
<sequence>MLDRLAAFLAARRPRGDGGYSTEAVIVIALLAILAIGALSVISEAVMDKAESITLE</sequence>
<evidence type="ECO:0008006" key="4">
    <source>
        <dbReference type="Google" id="ProtNLM"/>
    </source>
</evidence>